<dbReference type="Pfam" id="PF21056">
    <property type="entry name" value="ZSWIM1-3_RNaseH-like"/>
    <property type="match status" value="1"/>
</dbReference>
<accession>A0A225VIF4</accession>
<name>A0A225VIF4_9STRA</name>
<gene>
    <name evidence="2" type="ORF">PHMEG_00023139</name>
</gene>
<dbReference type="OrthoDB" id="128162at2759"/>
<protein>
    <recommendedName>
        <fullName evidence="1">ZSWIM1/3 RNaseH-like domain-containing protein</fullName>
    </recommendedName>
</protein>
<dbReference type="EMBL" id="NBNE01004726">
    <property type="protein sequence ID" value="OWZ04884.1"/>
    <property type="molecule type" value="Genomic_DNA"/>
</dbReference>
<organism evidence="2 3">
    <name type="scientific">Phytophthora megakarya</name>
    <dbReference type="NCBI Taxonomy" id="4795"/>
    <lineage>
        <taxon>Eukaryota</taxon>
        <taxon>Sar</taxon>
        <taxon>Stramenopiles</taxon>
        <taxon>Oomycota</taxon>
        <taxon>Peronosporomycetes</taxon>
        <taxon>Peronosporales</taxon>
        <taxon>Peronosporaceae</taxon>
        <taxon>Phytophthora</taxon>
    </lineage>
</organism>
<dbReference type="InterPro" id="IPR048324">
    <property type="entry name" value="ZSWIM1-3_RNaseH-like"/>
</dbReference>
<sequence>MHAIVKAETKDNLRCAIEFFKSNNLCWRKIQMLITDKAFHKKAALGERFPEARQLLEHKEKLNGALSTLVISTSKVQYERGKQYLLKLLGGDKTHVLYDDFIKNWHDCKEEWVLYERGNVPHLGNLTNNRLDLKWGKLKQLVNKNYSIFQQISALILFQEVAEDEYLHEYHRARKMKTQAICLSHELKSLAFDLASAEFTYATSGRADYQLDIGNDGGALKSRRTGDAHHIYTCDCIFSQTLLPCRHVMFYRLRNLNETVLPPLISIAQRWMRGCIVNDISQGDIGRGHVELKPFSGGAMSEGYKYSEAQTCMEKMTAVLTAQRTPTYKAAVAFLEDFT</sequence>
<dbReference type="PANTHER" id="PTHR31569">
    <property type="entry name" value="SWIM-TYPE DOMAIN-CONTAINING PROTEIN"/>
    <property type="match status" value="1"/>
</dbReference>
<feature type="domain" description="ZSWIM1/3 RNaseH-like" evidence="1">
    <location>
        <begin position="1"/>
        <end position="55"/>
    </location>
</feature>
<dbReference type="AlphaFoldDB" id="A0A225VIF4"/>
<dbReference type="InterPro" id="IPR052579">
    <property type="entry name" value="Zinc_finger_SWIM"/>
</dbReference>
<reference evidence="3" key="1">
    <citation type="submission" date="2017-03" db="EMBL/GenBank/DDBJ databases">
        <title>Phytopthora megakarya and P. palmivora, two closely related causual agents of cacao black pod achieved similar genome size and gene model numbers by different mechanisms.</title>
        <authorList>
            <person name="Ali S."/>
            <person name="Shao J."/>
            <person name="Larry D.J."/>
            <person name="Kronmiller B."/>
            <person name="Shen D."/>
            <person name="Strem M.D."/>
            <person name="Melnick R.L."/>
            <person name="Guiltinan M.J."/>
            <person name="Tyler B.M."/>
            <person name="Meinhardt L.W."/>
            <person name="Bailey B.A."/>
        </authorList>
    </citation>
    <scope>NUCLEOTIDE SEQUENCE [LARGE SCALE GENOMIC DNA]</scope>
    <source>
        <strain evidence="3">zdho120</strain>
    </source>
</reference>
<evidence type="ECO:0000313" key="2">
    <source>
        <dbReference type="EMBL" id="OWZ04884.1"/>
    </source>
</evidence>
<proteinExistence type="predicted"/>
<evidence type="ECO:0000259" key="1">
    <source>
        <dbReference type="Pfam" id="PF21056"/>
    </source>
</evidence>
<keyword evidence="3" id="KW-1185">Reference proteome</keyword>
<evidence type="ECO:0000313" key="3">
    <source>
        <dbReference type="Proteomes" id="UP000198211"/>
    </source>
</evidence>
<dbReference type="PANTHER" id="PTHR31569:SF4">
    <property type="entry name" value="SWIM-TYPE DOMAIN-CONTAINING PROTEIN"/>
    <property type="match status" value="1"/>
</dbReference>
<comment type="caution">
    <text evidence="2">The sequence shown here is derived from an EMBL/GenBank/DDBJ whole genome shotgun (WGS) entry which is preliminary data.</text>
</comment>
<dbReference type="Proteomes" id="UP000198211">
    <property type="component" value="Unassembled WGS sequence"/>
</dbReference>